<dbReference type="RefSeq" id="YP_009244353.1">
    <property type="nucleotide sequence ID" value="NC_029859.1"/>
</dbReference>
<dbReference type="SUPFAM" id="SSF52317">
    <property type="entry name" value="Class I glutamine amidotransferase-like"/>
    <property type="match status" value="1"/>
</dbReference>
<accession>A0A141SE77</accession>
<dbReference type="PANTHER" id="PTHR43418">
    <property type="entry name" value="MULTIFUNCTIONAL TRYPTOPHAN BIOSYNTHESIS PROTEIN-RELATED"/>
    <property type="match status" value="1"/>
</dbReference>
<dbReference type="PANTHER" id="PTHR43418:SF4">
    <property type="entry name" value="MULTIFUNCTIONAL TRYPTOPHAN BIOSYNTHESIS PROTEIN"/>
    <property type="match status" value="1"/>
</dbReference>
<evidence type="ECO:0000256" key="6">
    <source>
        <dbReference type="ARBA" id="ARBA00022962"/>
    </source>
</evidence>
<organism evidence="9">
    <name type="scientific">Gelidium vagum</name>
    <name type="common">Red alga</name>
    <dbReference type="NCBI Taxonomy" id="35171"/>
    <lineage>
        <taxon>Eukaryota</taxon>
        <taxon>Rhodophyta</taxon>
        <taxon>Florideophyceae</taxon>
        <taxon>Rhodymeniophycidae</taxon>
        <taxon>Gelidiales</taxon>
        <taxon>Gelidiaceae</taxon>
        <taxon>Gelidium</taxon>
    </lineage>
</organism>
<dbReference type="EMBL" id="KT266787">
    <property type="protein sequence ID" value="AMK96595.1"/>
    <property type="molecule type" value="Genomic_DNA"/>
</dbReference>
<dbReference type="InterPro" id="IPR006221">
    <property type="entry name" value="TrpG/PapA_dom"/>
</dbReference>
<dbReference type="GO" id="GO:0004049">
    <property type="term" value="F:anthranilate synthase activity"/>
    <property type="evidence" value="ECO:0007669"/>
    <property type="project" value="UniProtKB-EC"/>
</dbReference>
<dbReference type="GO" id="GO:0005829">
    <property type="term" value="C:cytosol"/>
    <property type="evidence" value="ECO:0007669"/>
    <property type="project" value="TreeGrafter"/>
</dbReference>
<dbReference type="NCBIfam" id="TIGR00566">
    <property type="entry name" value="trpG_papA"/>
    <property type="match status" value="1"/>
</dbReference>
<keyword evidence="5" id="KW-0822">Tryptophan biosynthesis</keyword>
<evidence type="ECO:0000256" key="2">
    <source>
        <dbReference type="ARBA" id="ARBA00011743"/>
    </source>
</evidence>
<evidence type="ECO:0000256" key="1">
    <source>
        <dbReference type="ARBA" id="ARBA00004873"/>
    </source>
</evidence>
<dbReference type="Pfam" id="PF00117">
    <property type="entry name" value="GATase"/>
    <property type="match status" value="1"/>
</dbReference>
<keyword evidence="5" id="KW-0057">Aromatic amino acid biosynthesis</keyword>
<feature type="domain" description="Glutamine amidotransferase" evidence="8">
    <location>
        <begin position="4"/>
        <end position="187"/>
    </location>
</feature>
<dbReference type="InterPro" id="IPR017926">
    <property type="entry name" value="GATASE"/>
</dbReference>
<geneLocation type="plastid" evidence="9"/>
<comment type="pathway">
    <text evidence="1">Amino-acid biosynthesis; L-tryptophan biosynthesis; L-tryptophan from chorismate: step 1/5.</text>
</comment>
<dbReference type="AlphaFoldDB" id="A0A141SE77"/>
<dbReference type="PRINTS" id="PR00096">
    <property type="entry name" value="GATASE"/>
</dbReference>
<evidence type="ECO:0000256" key="5">
    <source>
        <dbReference type="ARBA" id="ARBA00022822"/>
    </source>
</evidence>
<protein>
    <recommendedName>
        <fullName evidence="4">Anthranilate synthase component 2</fullName>
        <ecNumber evidence="3">4.1.3.27</ecNumber>
    </recommendedName>
    <alternativeName>
        <fullName evidence="7">Anthranilate synthase, glutamine amidotransferase component</fullName>
    </alternativeName>
</protein>
<reference evidence="9" key="1">
    <citation type="submission" date="2015-07" db="EMBL/GenBank/DDBJ databases">
        <title>Reconstructing the complex evolutionary history of mobile plasmids in red algal genomes.</title>
        <authorList>
            <person name="Lee J."/>
            <person name="Kim K.M."/>
            <person name="Yang E.C."/>
            <person name="Miller K.A."/>
            <person name="Boo S.M."/>
            <person name="Bhattacharya D."/>
            <person name="Yoon H.S."/>
        </authorList>
    </citation>
    <scope>NUCLEOTIDE SEQUENCE</scope>
</reference>
<dbReference type="GeneID" id="27216124"/>
<dbReference type="InterPro" id="IPR050472">
    <property type="entry name" value="Anth_synth/Amidotransfase"/>
</dbReference>
<keyword evidence="5" id="KW-0028">Amino-acid biosynthesis</keyword>
<keyword evidence="6" id="KW-0315">Glutamine amidotransferase</keyword>
<dbReference type="GO" id="GO:0000162">
    <property type="term" value="P:L-tryptophan biosynthetic process"/>
    <property type="evidence" value="ECO:0007669"/>
    <property type="project" value="UniProtKB-KW"/>
</dbReference>
<evidence type="ECO:0000313" key="9">
    <source>
        <dbReference type="EMBL" id="AMK96595.1"/>
    </source>
</evidence>
<evidence type="ECO:0000256" key="3">
    <source>
        <dbReference type="ARBA" id="ARBA00012266"/>
    </source>
</evidence>
<dbReference type="CDD" id="cd01743">
    <property type="entry name" value="GATase1_Anthranilate_Synthase"/>
    <property type="match status" value="1"/>
</dbReference>
<gene>
    <name evidence="9" type="primary">trpG</name>
    <name evidence="9" type="ORF">Gvag_147</name>
</gene>
<evidence type="ECO:0000256" key="4">
    <source>
        <dbReference type="ARBA" id="ARBA00020654"/>
    </source>
</evidence>
<sequence>MTILIIDNYDSFTQNLVQYVGHLGFSMKIARNDEISVRDIDHINPYRIILSPGPGTPQKAGNLLNLIESCAHRVPILGVCLGHQAIGHIFGGSIKQLNKPVHGKISRIWHNNDGLFKHLPNPFYAARYHSLIVDTHDFPDDLEITAWTEEGLVMGCKHRQYNNLQGVQFHPESVWTQNGYLIVQNFLSHQSDC</sequence>
<dbReference type="PRINTS" id="PR00099">
    <property type="entry name" value="CPSGATASE"/>
</dbReference>
<dbReference type="PRINTS" id="PR00097">
    <property type="entry name" value="ANTSNTHASEII"/>
</dbReference>
<dbReference type="PROSITE" id="PS51273">
    <property type="entry name" value="GATASE_TYPE_1"/>
    <property type="match status" value="1"/>
</dbReference>
<proteinExistence type="predicted"/>
<keyword evidence="9" id="KW-0934">Plastid</keyword>
<evidence type="ECO:0000256" key="7">
    <source>
        <dbReference type="ARBA" id="ARBA00082672"/>
    </source>
</evidence>
<dbReference type="InterPro" id="IPR029062">
    <property type="entry name" value="Class_I_gatase-like"/>
</dbReference>
<evidence type="ECO:0000259" key="8">
    <source>
        <dbReference type="Pfam" id="PF00117"/>
    </source>
</evidence>
<name>A0A141SE77_GELVA</name>
<comment type="subunit">
    <text evidence="2">Tetramer of two components I and two components II.</text>
</comment>
<dbReference type="EC" id="4.1.3.27" evidence="3"/>
<dbReference type="FunFam" id="3.40.50.880:FF:000003">
    <property type="entry name" value="Anthranilate synthase component II"/>
    <property type="match status" value="1"/>
</dbReference>
<dbReference type="Gene3D" id="3.40.50.880">
    <property type="match status" value="1"/>
</dbReference>